<keyword evidence="6" id="KW-0539">Nucleus</keyword>
<dbReference type="InterPro" id="IPR014100">
    <property type="entry name" value="GTP-bd_Obg/CgtA"/>
</dbReference>
<dbReference type="InterPro" id="IPR027417">
    <property type="entry name" value="P-loop_NTPase"/>
</dbReference>
<sequence>MVHVCNLLFSSAKKSVRRHFRGQFIDSLRLTIKGGHGGNGLPKYGGVGGQGGCVYFIAKEDVTLKKVSQKHETKRIMASSGEDSSKHRILGRRGMDVEVEVPPGVQILDDTGKVLGDLDKDGSTCLGAAGGIGGCTGTSFIGKPGESRTVTLDLKLIADIGLVGFPNAGKSTLLKAVSNASPKIASYPFTTIRPQIGMMQYEDFRTISVADLPGLIEGAHANVGMGHKFLKHIERTRLLLLMVDIFGFQLSQKHLKRNCLENVYALNKELEMYDDSLLDKPCVLLINKMDLEGSSDEYNKHKQHLHDLSLNVHNCPEEIRPTKLINFERVIPISARDEMRISDVKDEIRIVMDELVEKELEKKMEPTQRAKTMERIRERGPRIT</sequence>
<dbReference type="PROSITE" id="PS51883">
    <property type="entry name" value="OBG"/>
    <property type="match status" value="1"/>
</dbReference>
<dbReference type="EMBL" id="LR899011">
    <property type="protein sequence ID" value="CAD7086466.1"/>
    <property type="molecule type" value="Genomic_DNA"/>
</dbReference>
<dbReference type="GO" id="GO:0003924">
    <property type="term" value="F:GTPase activity"/>
    <property type="evidence" value="ECO:0007669"/>
    <property type="project" value="InterPro"/>
</dbReference>
<evidence type="ECO:0000256" key="2">
    <source>
        <dbReference type="ARBA" id="ARBA00007699"/>
    </source>
</evidence>
<evidence type="ECO:0000256" key="4">
    <source>
        <dbReference type="ARBA" id="ARBA00022741"/>
    </source>
</evidence>
<keyword evidence="5" id="KW-0342">GTP-binding</keyword>
<feature type="domain" description="OBG-type G" evidence="8">
    <location>
        <begin position="158"/>
        <end position="353"/>
    </location>
</feature>
<dbReference type="OrthoDB" id="347018at2759"/>
<dbReference type="InterPro" id="IPR006073">
    <property type="entry name" value="GTP-bd"/>
</dbReference>
<evidence type="ECO:0000256" key="7">
    <source>
        <dbReference type="SAM" id="MobiDB-lite"/>
    </source>
</evidence>
<feature type="region of interest" description="Disordered" evidence="7">
    <location>
        <begin position="365"/>
        <end position="384"/>
    </location>
</feature>
<gene>
    <name evidence="10" type="ORF">HERILL_LOCUS9238</name>
</gene>
<dbReference type="GO" id="GO:0042254">
    <property type="term" value="P:ribosome biogenesis"/>
    <property type="evidence" value="ECO:0007669"/>
    <property type="project" value="UniProtKB-UniRule"/>
</dbReference>
<dbReference type="FunCoup" id="A0A7R8USY4">
    <property type="interactions" value="893"/>
</dbReference>
<evidence type="ECO:0000256" key="3">
    <source>
        <dbReference type="ARBA" id="ARBA00022517"/>
    </source>
</evidence>
<dbReference type="Pfam" id="PF01018">
    <property type="entry name" value="GTP1_OBG"/>
    <property type="match status" value="1"/>
</dbReference>
<evidence type="ECO:0000259" key="8">
    <source>
        <dbReference type="PROSITE" id="PS51710"/>
    </source>
</evidence>
<accession>A0A7R8USY4</accession>
<dbReference type="GO" id="GO:0005525">
    <property type="term" value="F:GTP binding"/>
    <property type="evidence" value="ECO:0007669"/>
    <property type="project" value="UniProtKB-KW"/>
</dbReference>
<dbReference type="InterPro" id="IPR006169">
    <property type="entry name" value="GTP1_OBG_dom"/>
</dbReference>
<protein>
    <recommendedName>
        <fullName evidence="12">GTP-binding protein 10</fullName>
    </recommendedName>
</protein>
<evidence type="ECO:0000256" key="1">
    <source>
        <dbReference type="ARBA" id="ARBA00004604"/>
    </source>
</evidence>
<dbReference type="Proteomes" id="UP000594454">
    <property type="component" value="Chromosome 3"/>
</dbReference>
<evidence type="ECO:0000313" key="10">
    <source>
        <dbReference type="EMBL" id="CAD7086466.1"/>
    </source>
</evidence>
<feature type="domain" description="Obg" evidence="9">
    <location>
        <begin position="22"/>
        <end position="157"/>
    </location>
</feature>
<dbReference type="InterPro" id="IPR031167">
    <property type="entry name" value="G_OBG"/>
</dbReference>
<dbReference type="InterPro" id="IPR045086">
    <property type="entry name" value="OBG_GTPase"/>
</dbReference>
<organism evidence="10 11">
    <name type="scientific">Hermetia illucens</name>
    <name type="common">Black soldier fly</name>
    <dbReference type="NCBI Taxonomy" id="343691"/>
    <lineage>
        <taxon>Eukaryota</taxon>
        <taxon>Metazoa</taxon>
        <taxon>Ecdysozoa</taxon>
        <taxon>Arthropoda</taxon>
        <taxon>Hexapoda</taxon>
        <taxon>Insecta</taxon>
        <taxon>Pterygota</taxon>
        <taxon>Neoptera</taxon>
        <taxon>Endopterygota</taxon>
        <taxon>Diptera</taxon>
        <taxon>Brachycera</taxon>
        <taxon>Stratiomyomorpha</taxon>
        <taxon>Stratiomyidae</taxon>
        <taxon>Hermetiinae</taxon>
        <taxon>Hermetia</taxon>
    </lineage>
</organism>
<dbReference type="OMA" id="VFMVDIF"/>
<evidence type="ECO:0000256" key="6">
    <source>
        <dbReference type="ARBA" id="ARBA00023242"/>
    </source>
</evidence>
<dbReference type="GO" id="GO:0005739">
    <property type="term" value="C:mitochondrion"/>
    <property type="evidence" value="ECO:0007669"/>
    <property type="project" value="TreeGrafter"/>
</dbReference>
<keyword evidence="3" id="KW-0690">Ribosome biogenesis</keyword>
<dbReference type="InterPro" id="IPR036726">
    <property type="entry name" value="GTP1_OBG_dom_sf"/>
</dbReference>
<name>A0A7R8USY4_HERIL</name>
<dbReference type="PRINTS" id="PR00326">
    <property type="entry name" value="GTP1OBG"/>
</dbReference>
<keyword evidence="4" id="KW-0547">Nucleotide-binding</keyword>
<comment type="similarity">
    <text evidence="2">Belongs to the TRAFAC class OBG-HflX-like GTPase superfamily. OBG GTPase family.</text>
</comment>
<reference evidence="10 11" key="1">
    <citation type="submission" date="2020-11" db="EMBL/GenBank/DDBJ databases">
        <authorList>
            <person name="Wallbank WR R."/>
            <person name="Pardo Diaz C."/>
            <person name="Kozak K."/>
            <person name="Martin S."/>
            <person name="Jiggins C."/>
            <person name="Moest M."/>
            <person name="Warren A I."/>
            <person name="Generalovic N T."/>
            <person name="Byers J.R.P. K."/>
            <person name="Montejo-Kovacevich G."/>
            <person name="Yen C E."/>
        </authorList>
    </citation>
    <scope>NUCLEOTIDE SEQUENCE [LARGE SCALE GENOMIC DNA]</scope>
</reference>
<dbReference type="SUPFAM" id="SSF52540">
    <property type="entry name" value="P-loop containing nucleoside triphosphate hydrolases"/>
    <property type="match status" value="1"/>
</dbReference>
<dbReference type="PANTHER" id="PTHR11702:SF43">
    <property type="entry name" value="GTP-BINDING PROTEIN 10"/>
    <property type="match status" value="1"/>
</dbReference>
<dbReference type="PROSITE" id="PS51710">
    <property type="entry name" value="G_OBG"/>
    <property type="match status" value="1"/>
</dbReference>
<dbReference type="CDD" id="cd01898">
    <property type="entry name" value="Obg"/>
    <property type="match status" value="1"/>
</dbReference>
<dbReference type="InParanoid" id="A0A7R8USY4"/>
<keyword evidence="11" id="KW-1185">Reference proteome</keyword>
<dbReference type="GO" id="GO:0000287">
    <property type="term" value="F:magnesium ion binding"/>
    <property type="evidence" value="ECO:0007669"/>
    <property type="project" value="InterPro"/>
</dbReference>
<proteinExistence type="inferred from homology"/>
<evidence type="ECO:0008006" key="12">
    <source>
        <dbReference type="Google" id="ProtNLM"/>
    </source>
</evidence>
<comment type="subcellular location">
    <subcellularLocation>
        <location evidence="1">Nucleus</location>
        <location evidence="1">Nucleolus</location>
    </subcellularLocation>
</comment>
<dbReference type="AlphaFoldDB" id="A0A7R8USY4"/>
<dbReference type="PANTHER" id="PTHR11702">
    <property type="entry name" value="DEVELOPMENTALLY REGULATED GTP-BINDING PROTEIN-RELATED"/>
    <property type="match status" value="1"/>
</dbReference>
<evidence type="ECO:0000259" key="9">
    <source>
        <dbReference type="PROSITE" id="PS51883"/>
    </source>
</evidence>
<dbReference type="Pfam" id="PF01926">
    <property type="entry name" value="MMR_HSR1"/>
    <property type="match status" value="1"/>
</dbReference>
<dbReference type="PIRSF" id="PIRSF002401">
    <property type="entry name" value="GTP_bd_Obg/CgtA"/>
    <property type="match status" value="1"/>
</dbReference>
<evidence type="ECO:0000313" key="11">
    <source>
        <dbReference type="Proteomes" id="UP000594454"/>
    </source>
</evidence>
<dbReference type="Gene3D" id="3.40.50.300">
    <property type="entry name" value="P-loop containing nucleotide triphosphate hydrolases"/>
    <property type="match status" value="1"/>
</dbReference>
<evidence type="ECO:0000256" key="5">
    <source>
        <dbReference type="ARBA" id="ARBA00023134"/>
    </source>
</evidence>
<dbReference type="Gene3D" id="2.70.210.12">
    <property type="entry name" value="GTP1/OBG domain"/>
    <property type="match status" value="1"/>
</dbReference>
<dbReference type="SUPFAM" id="SSF82051">
    <property type="entry name" value="Obg GTP-binding protein N-terminal domain"/>
    <property type="match status" value="1"/>
</dbReference>
<dbReference type="GO" id="GO:0005730">
    <property type="term" value="C:nucleolus"/>
    <property type="evidence" value="ECO:0007669"/>
    <property type="project" value="UniProtKB-SubCell"/>
</dbReference>